<evidence type="ECO:0000256" key="2">
    <source>
        <dbReference type="ARBA" id="ARBA00023295"/>
    </source>
</evidence>
<evidence type="ECO:0000259" key="3">
    <source>
        <dbReference type="Pfam" id="PF01156"/>
    </source>
</evidence>
<evidence type="ECO:0000256" key="1">
    <source>
        <dbReference type="ARBA" id="ARBA00022801"/>
    </source>
</evidence>
<dbReference type="PANTHER" id="PTHR12304:SF4">
    <property type="entry name" value="URIDINE NUCLEOSIDASE"/>
    <property type="match status" value="1"/>
</dbReference>
<keyword evidence="1 4" id="KW-0378">Hydrolase</keyword>
<organism evidence="4 5">
    <name type="scientific">Hylemonella gracilis ATCC 19624</name>
    <dbReference type="NCBI Taxonomy" id="887062"/>
    <lineage>
        <taxon>Bacteria</taxon>
        <taxon>Pseudomonadati</taxon>
        <taxon>Pseudomonadota</taxon>
        <taxon>Betaproteobacteria</taxon>
        <taxon>Burkholderiales</taxon>
        <taxon>Comamonadaceae</taxon>
        <taxon>Hylemonella</taxon>
    </lineage>
</organism>
<accession>F3KR44</accession>
<dbReference type="AlphaFoldDB" id="F3KR44"/>
<dbReference type="Gene3D" id="3.90.245.10">
    <property type="entry name" value="Ribonucleoside hydrolase-like"/>
    <property type="match status" value="1"/>
</dbReference>
<dbReference type="eggNOG" id="COG1957">
    <property type="taxonomic scope" value="Bacteria"/>
</dbReference>
<dbReference type="Pfam" id="PF01156">
    <property type="entry name" value="IU_nuc_hydro"/>
    <property type="match status" value="1"/>
</dbReference>
<dbReference type="PANTHER" id="PTHR12304">
    <property type="entry name" value="INOSINE-URIDINE PREFERRING NUCLEOSIDE HYDROLASE"/>
    <property type="match status" value="1"/>
</dbReference>
<proteinExistence type="predicted"/>
<dbReference type="SUPFAM" id="SSF53590">
    <property type="entry name" value="Nucleoside hydrolase"/>
    <property type="match status" value="1"/>
</dbReference>
<dbReference type="GO" id="GO:0005829">
    <property type="term" value="C:cytosol"/>
    <property type="evidence" value="ECO:0007669"/>
    <property type="project" value="TreeGrafter"/>
</dbReference>
<dbReference type="EMBL" id="AEGR01000042">
    <property type="protein sequence ID" value="EGI77745.1"/>
    <property type="molecule type" value="Genomic_DNA"/>
</dbReference>
<sequence>MSHKLILDIDPGLDDALALAFAHAHPGLELQALTTSFGRVALPQATRNALRLSVLLGREDLPVCEGVVTPTRKGEWLPDPGLHGQDGLGDWTGAETPDGRRLAEAPLTRGVDDRSAARCIVQMAMAHPGEISLLCSGPLSNLAQALRLEPRLPQFLRQVVVAGGSLDAPGDVSPGAELNLWSDPHAADVVLGAGFNLTLLGLNASRAAPLPLAWVEHWAAQGPASTLRQLLWHAARRQSQVQAQESGRPANEGPAPAIAVPGVLALLWLLSPDGFRGVRGPARVVPDGLAEGQLLLDRHADLGLPPYPHPGWSANHVPVQAIVHLDAAAGLDTVQQTLARLS</sequence>
<feature type="domain" description="Inosine/uridine-preferring nucleoside hydrolase" evidence="3">
    <location>
        <begin position="5"/>
        <end position="327"/>
    </location>
</feature>
<dbReference type="InterPro" id="IPR023186">
    <property type="entry name" value="IUNH"/>
</dbReference>
<dbReference type="InterPro" id="IPR001910">
    <property type="entry name" value="Inosine/uridine_hydrolase_dom"/>
</dbReference>
<comment type="caution">
    <text evidence="4">The sequence shown here is derived from an EMBL/GenBank/DDBJ whole genome shotgun (WGS) entry which is preliminary data.</text>
</comment>
<evidence type="ECO:0000313" key="4">
    <source>
        <dbReference type="EMBL" id="EGI77745.1"/>
    </source>
</evidence>
<evidence type="ECO:0000313" key="5">
    <source>
        <dbReference type="Proteomes" id="UP000016368"/>
    </source>
</evidence>
<dbReference type="RefSeq" id="WP_006296906.1">
    <property type="nucleotide sequence ID" value="NZ_AEGR01000042.1"/>
</dbReference>
<protein>
    <submittedName>
        <fullName evidence="4">Inosine/uridine-preferring nucleoside hydrolase</fullName>
    </submittedName>
</protein>
<dbReference type="InterPro" id="IPR036452">
    <property type="entry name" value="Ribo_hydro-like"/>
</dbReference>
<keyword evidence="5" id="KW-1185">Reference proteome</keyword>
<name>F3KR44_9BURK</name>
<dbReference type="GO" id="GO:0008477">
    <property type="term" value="F:purine nucleosidase activity"/>
    <property type="evidence" value="ECO:0007669"/>
    <property type="project" value="TreeGrafter"/>
</dbReference>
<gene>
    <name evidence="4" type="ORF">HGR_04598</name>
</gene>
<reference evidence="4 5" key="1">
    <citation type="journal article" date="2011" name="EMBO J.">
        <title>Structural diversity of bacterial flagellar motors.</title>
        <authorList>
            <person name="Chen S."/>
            <person name="Beeby M."/>
            <person name="Murphy G.E."/>
            <person name="Leadbetter J.R."/>
            <person name="Hendrixson D.R."/>
            <person name="Briegel A."/>
            <person name="Li Z."/>
            <person name="Shi J."/>
            <person name="Tocheva E.I."/>
            <person name="Muller A."/>
            <person name="Dobro M.J."/>
            <person name="Jensen G.J."/>
        </authorList>
    </citation>
    <scope>NUCLEOTIDE SEQUENCE [LARGE SCALE GENOMIC DNA]</scope>
    <source>
        <strain evidence="4 5">ATCC 19624</strain>
    </source>
</reference>
<dbReference type="STRING" id="887062.HGR_04598"/>
<keyword evidence="2" id="KW-0326">Glycosidase</keyword>
<dbReference type="Proteomes" id="UP000016368">
    <property type="component" value="Unassembled WGS sequence"/>
</dbReference>
<dbReference type="GO" id="GO:0006152">
    <property type="term" value="P:purine nucleoside catabolic process"/>
    <property type="evidence" value="ECO:0007669"/>
    <property type="project" value="TreeGrafter"/>
</dbReference>